<dbReference type="PROSITE" id="PS50002">
    <property type="entry name" value="SH3"/>
    <property type="match status" value="1"/>
</dbReference>
<feature type="compositionally biased region" description="Basic and acidic residues" evidence="8">
    <location>
        <begin position="366"/>
        <end position="385"/>
    </location>
</feature>
<dbReference type="InterPro" id="IPR055251">
    <property type="entry name" value="SOS1_NGEF_PH"/>
</dbReference>
<evidence type="ECO:0000256" key="3">
    <source>
        <dbReference type="ARBA" id="ARBA00022490"/>
    </source>
</evidence>
<dbReference type="Gene3D" id="2.30.30.40">
    <property type="entry name" value="SH3 Domains"/>
    <property type="match status" value="1"/>
</dbReference>
<dbReference type="PROSITE" id="PS50003">
    <property type="entry name" value="PH_DOMAIN"/>
    <property type="match status" value="1"/>
</dbReference>
<keyword evidence="5" id="KW-0344">Guanine-nucleotide releasing factor</keyword>
<dbReference type="InterPro" id="IPR018159">
    <property type="entry name" value="Spectrin/alpha-actinin"/>
</dbReference>
<evidence type="ECO:0000256" key="6">
    <source>
        <dbReference type="PROSITE-ProRule" id="PRU00192"/>
    </source>
</evidence>
<evidence type="ECO:0000256" key="1">
    <source>
        <dbReference type="ARBA" id="ARBA00004496"/>
    </source>
</evidence>
<accession>A0AAD9JN63</accession>
<sequence length="1008" mass="114085">MQTFLLSFQAIEKFSASTSQIGQRLREVCQKLQLTEFPNDVPSTESLIGEHDQKRTELKDDLLMTIKHGEILLGCIKTVRNEAGQEVELSSNELPCNKLAHITAVERLLVQLEETLHNFEDFWQHHEHKLQQCLQLRRFEETFRQVATLVDGHIAALHEKNEFGDSPESADQLLRELDQFETETMEDIQRTEALRQEGEKFIEEDHYAVDCIRPKCLELQRICEQYKELLRKRQELLAQSRALQDRILRANHWCSRGIDLMASQSIDQNSPQEAVLAALREIDAFMNSEDDLGLSNPTQVKVTFDEVITPELKRMDDVRTMCDQKRQSLHRIVDRPLRPVQTVYPEPKQIQGLERQCSEDLNYNNKHRDLGRSQLERSKEKKEDAEGYADQMDNPALRDLIPSTLQGQQNIIFGNLREIYEFHESMFLKELEACRDTPALVGKCFACRKEEFRLYSDYCKNKVASDDLRQEVGDDNPFFKECQNRCGHKLPLGAYLLKPVQRLTKYQLLLKEMVKYTQCGESVTELEEAVETMLSVLKYVNDMMHQVAITGYDQDKLSAAGRLLMQGSFSVWRENKKIGIRDLRFKPMQRHIFLYEKLVLFCKRKEEPDRADKASYIYKHSLQTSQIGLTERVRGDKKKFEIWLHGRSEVYTIQAPSIEVKNTWVAEIKKVLLGQFDEIRETFKKTKTSPLSSSPVQERQVSIKINIQLVLESSQSVTLGATVPFSTENNNMPSPKGLRKSYSTDSYTTLPSLPKSLSTDAALVSDSNAVNKDSTADLNAERYIALASYEATECSEATIQEGDMCEILQIGSKGWWFIRNLATMKEGWVPASFLDCAKRSSTYSAQSTLSSGSTGKLISCGLSSIHSEQSSQFGINMALYTTAYEKKVFVYDSGGRRNGSLTSSLGTSAIAMSMTSKRHSISSESTSTSGISTQSSTSNSTHGNTVTTKQSSALASVHSSRTVSVQNSSLVDDVLNSTTISLQDGVTESTQSSLTIGSKTVFISETLV</sequence>
<dbReference type="GO" id="GO:0035556">
    <property type="term" value="P:intracellular signal transduction"/>
    <property type="evidence" value="ECO:0007669"/>
    <property type="project" value="InterPro"/>
</dbReference>
<dbReference type="InterPro" id="IPR035899">
    <property type="entry name" value="DBL_dom_sf"/>
</dbReference>
<feature type="coiled-coil region" evidence="7">
    <location>
        <begin position="219"/>
        <end position="246"/>
    </location>
</feature>
<reference evidence="12" key="1">
    <citation type="journal article" date="2023" name="Mol. Biol. Evol.">
        <title>Third-Generation Sequencing Reveals the Adaptive Role of the Epigenome in Three Deep-Sea Polychaetes.</title>
        <authorList>
            <person name="Perez M."/>
            <person name="Aroh O."/>
            <person name="Sun Y."/>
            <person name="Lan Y."/>
            <person name="Juniper S.K."/>
            <person name="Young C.R."/>
            <person name="Angers B."/>
            <person name="Qian P.Y."/>
        </authorList>
    </citation>
    <scope>NUCLEOTIDE SEQUENCE</scope>
    <source>
        <strain evidence="12">P08H-3</strain>
    </source>
</reference>
<dbReference type="InterPro" id="IPR001331">
    <property type="entry name" value="GDS_CDC24_CS"/>
</dbReference>
<dbReference type="InterPro" id="IPR001849">
    <property type="entry name" value="PH_domain"/>
</dbReference>
<dbReference type="SUPFAM" id="SSF46966">
    <property type="entry name" value="Spectrin repeat"/>
    <property type="match status" value="1"/>
</dbReference>
<evidence type="ECO:0008006" key="14">
    <source>
        <dbReference type="Google" id="ProtNLM"/>
    </source>
</evidence>
<evidence type="ECO:0000256" key="7">
    <source>
        <dbReference type="SAM" id="Coils"/>
    </source>
</evidence>
<feature type="domain" description="DH" evidence="11">
    <location>
        <begin position="299"/>
        <end position="543"/>
    </location>
</feature>
<dbReference type="Pfam" id="PF00621">
    <property type="entry name" value="RhoGEF"/>
    <property type="match status" value="1"/>
</dbReference>
<dbReference type="SMART" id="SM00233">
    <property type="entry name" value="PH"/>
    <property type="match status" value="1"/>
</dbReference>
<evidence type="ECO:0000313" key="13">
    <source>
        <dbReference type="Proteomes" id="UP001208570"/>
    </source>
</evidence>
<keyword evidence="13" id="KW-1185">Reference proteome</keyword>
<dbReference type="SUPFAM" id="SSF48065">
    <property type="entry name" value="DBL homology domain (DH-domain)"/>
    <property type="match status" value="1"/>
</dbReference>
<comment type="subcellular location">
    <subcellularLocation>
        <location evidence="1">Cytoplasm</location>
    </subcellularLocation>
</comment>
<evidence type="ECO:0000256" key="4">
    <source>
        <dbReference type="ARBA" id="ARBA00022553"/>
    </source>
</evidence>
<dbReference type="Pfam" id="PF22697">
    <property type="entry name" value="SOS1_NGEF_PH"/>
    <property type="match status" value="1"/>
</dbReference>
<evidence type="ECO:0000259" key="9">
    <source>
        <dbReference type="PROSITE" id="PS50002"/>
    </source>
</evidence>
<dbReference type="AlphaFoldDB" id="A0AAD9JN63"/>
<dbReference type="Proteomes" id="UP001208570">
    <property type="component" value="Unassembled WGS sequence"/>
</dbReference>
<dbReference type="EMBL" id="JAODUP010000237">
    <property type="protein sequence ID" value="KAK2155525.1"/>
    <property type="molecule type" value="Genomic_DNA"/>
</dbReference>
<evidence type="ECO:0000256" key="2">
    <source>
        <dbReference type="ARBA" id="ARBA00022443"/>
    </source>
</evidence>
<feature type="domain" description="SH3" evidence="9">
    <location>
        <begin position="778"/>
        <end position="839"/>
    </location>
</feature>
<evidence type="ECO:0000256" key="5">
    <source>
        <dbReference type="ARBA" id="ARBA00022658"/>
    </source>
</evidence>
<dbReference type="GO" id="GO:0005737">
    <property type="term" value="C:cytoplasm"/>
    <property type="evidence" value="ECO:0007669"/>
    <property type="project" value="UniProtKB-SubCell"/>
</dbReference>
<evidence type="ECO:0000256" key="8">
    <source>
        <dbReference type="SAM" id="MobiDB-lite"/>
    </source>
</evidence>
<dbReference type="InterPro" id="IPR051336">
    <property type="entry name" value="RhoGEF_Guanine_NuclExch_SF"/>
</dbReference>
<name>A0AAD9JN63_9ANNE</name>
<organism evidence="12 13">
    <name type="scientific">Paralvinella palmiformis</name>
    <dbReference type="NCBI Taxonomy" id="53620"/>
    <lineage>
        <taxon>Eukaryota</taxon>
        <taxon>Metazoa</taxon>
        <taxon>Spiralia</taxon>
        <taxon>Lophotrochozoa</taxon>
        <taxon>Annelida</taxon>
        <taxon>Polychaeta</taxon>
        <taxon>Sedentaria</taxon>
        <taxon>Canalipalpata</taxon>
        <taxon>Terebellida</taxon>
        <taxon>Terebelliformia</taxon>
        <taxon>Alvinellidae</taxon>
        <taxon>Paralvinella</taxon>
    </lineage>
</organism>
<dbReference type="CDD" id="cd11856">
    <property type="entry name" value="SH3_p47phox_like"/>
    <property type="match status" value="1"/>
</dbReference>
<dbReference type="Gene3D" id="2.30.29.30">
    <property type="entry name" value="Pleckstrin-homology domain (PH domain)/Phosphotyrosine-binding domain (PTB)"/>
    <property type="match status" value="1"/>
</dbReference>
<dbReference type="Pfam" id="PF00018">
    <property type="entry name" value="SH3_1"/>
    <property type="match status" value="1"/>
</dbReference>
<evidence type="ECO:0000313" key="12">
    <source>
        <dbReference type="EMBL" id="KAK2155525.1"/>
    </source>
</evidence>
<dbReference type="PROSITE" id="PS50010">
    <property type="entry name" value="DH_2"/>
    <property type="match status" value="1"/>
</dbReference>
<dbReference type="Pfam" id="PF00435">
    <property type="entry name" value="Spectrin"/>
    <property type="match status" value="1"/>
</dbReference>
<keyword evidence="3" id="KW-0963">Cytoplasm</keyword>
<dbReference type="Pfam" id="PF23289">
    <property type="entry name" value="Spectrin_5"/>
    <property type="match status" value="1"/>
</dbReference>
<keyword evidence="7" id="KW-0175">Coiled coil</keyword>
<dbReference type="SUPFAM" id="SSF50044">
    <property type="entry name" value="SH3-domain"/>
    <property type="match status" value="1"/>
</dbReference>
<feature type="region of interest" description="Disordered" evidence="8">
    <location>
        <begin position="364"/>
        <end position="388"/>
    </location>
</feature>
<keyword evidence="2 6" id="KW-0728">SH3 domain</keyword>
<dbReference type="InterPro" id="IPR000219">
    <property type="entry name" value="DH_dom"/>
</dbReference>
<keyword evidence="4" id="KW-0597">Phosphoprotein</keyword>
<dbReference type="PANTHER" id="PTHR22826">
    <property type="entry name" value="RHO GUANINE EXCHANGE FACTOR-RELATED"/>
    <property type="match status" value="1"/>
</dbReference>
<gene>
    <name evidence="12" type="ORF">LSH36_237g01019</name>
</gene>
<dbReference type="InterPro" id="IPR011993">
    <property type="entry name" value="PH-like_dom_sf"/>
</dbReference>
<dbReference type="GO" id="GO:0005085">
    <property type="term" value="F:guanyl-nucleotide exchange factor activity"/>
    <property type="evidence" value="ECO:0007669"/>
    <property type="project" value="UniProtKB-KW"/>
</dbReference>
<dbReference type="Gene3D" id="1.20.58.60">
    <property type="match status" value="1"/>
</dbReference>
<evidence type="ECO:0000259" key="10">
    <source>
        <dbReference type="PROSITE" id="PS50003"/>
    </source>
</evidence>
<dbReference type="InterPro" id="IPR056466">
    <property type="entry name" value="Spectrin_DBS"/>
</dbReference>
<evidence type="ECO:0000259" key="11">
    <source>
        <dbReference type="PROSITE" id="PS50010"/>
    </source>
</evidence>
<dbReference type="InterPro" id="IPR036028">
    <property type="entry name" value="SH3-like_dom_sf"/>
</dbReference>
<dbReference type="Gene3D" id="1.20.900.10">
    <property type="entry name" value="Dbl homology (DH) domain"/>
    <property type="match status" value="1"/>
</dbReference>
<dbReference type="PANTHER" id="PTHR22826:SF211">
    <property type="entry name" value="LD43457P"/>
    <property type="match status" value="1"/>
</dbReference>
<feature type="compositionally biased region" description="Low complexity" evidence="8">
    <location>
        <begin position="922"/>
        <end position="948"/>
    </location>
</feature>
<protein>
    <recommendedName>
        <fullName evidence="14">Guanine nucleotide exchange factor DBS</fullName>
    </recommendedName>
</protein>
<comment type="caution">
    <text evidence="12">The sequence shown here is derived from an EMBL/GenBank/DDBJ whole genome shotgun (WGS) entry which is preliminary data.</text>
</comment>
<dbReference type="SMART" id="SM00325">
    <property type="entry name" value="RhoGEF"/>
    <property type="match status" value="1"/>
</dbReference>
<proteinExistence type="predicted"/>
<feature type="region of interest" description="Disordered" evidence="8">
    <location>
        <begin position="916"/>
        <end position="953"/>
    </location>
</feature>
<dbReference type="FunFam" id="2.30.29.30:FF:000078">
    <property type="entry name" value="Guanine nucleotide exchange factor DBS"/>
    <property type="match status" value="1"/>
</dbReference>
<dbReference type="SMART" id="SM00150">
    <property type="entry name" value="SPEC"/>
    <property type="match status" value="2"/>
</dbReference>
<dbReference type="SMART" id="SM00326">
    <property type="entry name" value="SH3"/>
    <property type="match status" value="1"/>
</dbReference>
<feature type="domain" description="PH" evidence="10">
    <location>
        <begin position="562"/>
        <end position="673"/>
    </location>
</feature>
<dbReference type="InterPro" id="IPR001452">
    <property type="entry name" value="SH3_domain"/>
</dbReference>
<dbReference type="CDD" id="cd00160">
    <property type="entry name" value="RhoGEF"/>
    <property type="match status" value="1"/>
</dbReference>
<dbReference type="InterPro" id="IPR002017">
    <property type="entry name" value="Spectrin_repeat"/>
</dbReference>
<dbReference type="SUPFAM" id="SSF50729">
    <property type="entry name" value="PH domain-like"/>
    <property type="match status" value="1"/>
</dbReference>
<dbReference type="CDD" id="cd00176">
    <property type="entry name" value="SPEC"/>
    <property type="match status" value="1"/>
</dbReference>
<dbReference type="PROSITE" id="PS00741">
    <property type="entry name" value="DH_1"/>
    <property type="match status" value="1"/>
</dbReference>